<dbReference type="AlphaFoldDB" id="A0A0E0CKY7"/>
<dbReference type="Pfam" id="PF11820">
    <property type="entry name" value="DUF3339"/>
    <property type="match status" value="1"/>
</dbReference>
<name>A0A0E0CKY7_9ORYZ</name>
<dbReference type="InterPro" id="IPR021775">
    <property type="entry name" value="DUF3339"/>
</dbReference>
<protein>
    <submittedName>
        <fullName evidence="2">Uncharacterized protein</fullName>
    </submittedName>
</protein>
<dbReference type="PANTHER" id="PTHR33128:SF52">
    <property type="entry name" value="OS02G0508801 PROTEIN"/>
    <property type="match status" value="1"/>
</dbReference>
<dbReference type="Proteomes" id="UP000008021">
    <property type="component" value="Chromosome 2"/>
</dbReference>
<dbReference type="STRING" id="40149.A0A0E0CKY7"/>
<reference evidence="2" key="1">
    <citation type="submission" date="2015-04" db="UniProtKB">
        <authorList>
            <consortium name="EnsemblPlants"/>
        </authorList>
    </citation>
    <scope>IDENTIFICATION</scope>
</reference>
<keyword evidence="3" id="KW-1185">Reference proteome</keyword>
<keyword evidence="1" id="KW-1133">Transmembrane helix</keyword>
<feature type="transmembrane region" description="Helical" evidence="1">
    <location>
        <begin position="38"/>
        <end position="57"/>
    </location>
</feature>
<evidence type="ECO:0000313" key="3">
    <source>
        <dbReference type="Proteomes" id="UP000008021"/>
    </source>
</evidence>
<feature type="transmembrane region" description="Helical" evidence="1">
    <location>
        <begin position="6"/>
        <end position="26"/>
    </location>
</feature>
<keyword evidence="1" id="KW-0472">Membrane</keyword>
<dbReference type="HOGENOM" id="CLU_2149884_0_0_1"/>
<keyword evidence="1" id="KW-0812">Transmembrane</keyword>
<evidence type="ECO:0000256" key="1">
    <source>
        <dbReference type="SAM" id="Phobius"/>
    </source>
</evidence>
<reference evidence="2" key="2">
    <citation type="submission" date="2018-05" db="EMBL/GenBank/DDBJ databases">
        <title>OmerRS3 (Oryza meridionalis Reference Sequence Version 3).</title>
        <authorList>
            <person name="Zhang J."/>
            <person name="Kudrna D."/>
            <person name="Lee S."/>
            <person name="Talag J."/>
            <person name="Welchert J."/>
            <person name="Wing R.A."/>
        </authorList>
    </citation>
    <scope>NUCLEOTIDE SEQUENCE [LARGE SCALE GENOMIC DNA]</scope>
    <source>
        <strain evidence="2">cv. OR44</strain>
    </source>
</reference>
<dbReference type="PANTHER" id="PTHR33128">
    <property type="entry name" value="OS05G0103400 PROTEIN"/>
    <property type="match status" value="1"/>
</dbReference>
<evidence type="ECO:0000313" key="2">
    <source>
        <dbReference type="EnsemblPlants" id="OMERI02G17770.1"/>
    </source>
</evidence>
<dbReference type="EnsemblPlants" id="OMERI02G17770.1">
    <property type="protein sequence ID" value="OMERI02G17770.1"/>
    <property type="gene ID" value="OMERI02G17770"/>
</dbReference>
<organism evidence="2">
    <name type="scientific">Oryza meridionalis</name>
    <dbReference type="NCBI Taxonomy" id="40149"/>
    <lineage>
        <taxon>Eukaryota</taxon>
        <taxon>Viridiplantae</taxon>
        <taxon>Streptophyta</taxon>
        <taxon>Embryophyta</taxon>
        <taxon>Tracheophyta</taxon>
        <taxon>Spermatophyta</taxon>
        <taxon>Magnoliopsida</taxon>
        <taxon>Liliopsida</taxon>
        <taxon>Poales</taxon>
        <taxon>Poaceae</taxon>
        <taxon>BOP clade</taxon>
        <taxon>Oryzoideae</taxon>
        <taxon>Oryzeae</taxon>
        <taxon>Oryzinae</taxon>
        <taxon>Oryza</taxon>
    </lineage>
</organism>
<sequence length="112" mass="12599">MAVEWGPVVVAVILFILLSPGLLFQVPARTRVVEFGNMCTSGVSVLVHAVFFFVLFLNHLDPEEVCQEPHPVWHRCPLLLLACCITRKYVGFCIHFSTAGAWFSLTFFTDDL</sequence>
<dbReference type="Gramene" id="OMERI02G17770.1">
    <property type="protein sequence ID" value="OMERI02G17770.1"/>
    <property type="gene ID" value="OMERI02G17770"/>
</dbReference>
<proteinExistence type="predicted"/>
<accession>A0A0E0CKY7</accession>